<keyword evidence="1" id="KW-0732">Signal</keyword>
<gene>
    <name evidence="2" type="ORF">TFUB20_02066</name>
</gene>
<evidence type="ECO:0000313" key="3">
    <source>
        <dbReference type="Proteomes" id="UP000182057"/>
    </source>
</evidence>
<dbReference type="Proteomes" id="UP000182057">
    <property type="component" value="Unassembled WGS sequence"/>
</dbReference>
<protein>
    <recommendedName>
        <fullName evidence="4">DUF4835 family protein</fullName>
    </recommendedName>
</protein>
<accession>A0A1D3UTU9</accession>
<organism evidence="2 3">
    <name type="scientific">Tannerella forsythia</name>
    <name type="common">Bacteroides forsythus</name>
    <dbReference type="NCBI Taxonomy" id="28112"/>
    <lineage>
        <taxon>Bacteria</taxon>
        <taxon>Pseudomonadati</taxon>
        <taxon>Bacteroidota</taxon>
        <taxon>Bacteroidia</taxon>
        <taxon>Bacteroidales</taxon>
        <taxon>Tannerellaceae</taxon>
        <taxon>Tannerella</taxon>
    </lineage>
</organism>
<sequence precursor="true">MNKRKKWLVCLLATMALSAWSQVSELNAKLSINSSKIQGTNKEVFNTLQRALNEFINNKKWTNAKFSPNERIDCAFTMIVNTLEDNRFSCELQVQARRPVYNSSYTTTIFNFRDTQLDFQYTEMEPLEYSETTLQSNLTATIVFYIYVILGIDFDGFSPKGGSVFFQQAQQILTLAQSEPSWNGWKAFENDRNRHALITALTENQSEGYRQFWYDYHRKGLDEMAANADRGRTNILEALPALTALKSARPNSILLQVFSDTKLDELVAIYSKATTQEKQTGYKTLSNLYPGQTNRLGSLKN</sequence>
<feature type="chain" id="PRO_5008922722" description="DUF4835 family protein" evidence="1">
    <location>
        <begin position="22"/>
        <end position="301"/>
    </location>
</feature>
<evidence type="ECO:0000313" key="2">
    <source>
        <dbReference type="EMBL" id="SCQ23482.1"/>
    </source>
</evidence>
<dbReference type="InterPro" id="IPR032274">
    <property type="entry name" value="DUF4835"/>
</dbReference>
<evidence type="ECO:0000256" key="1">
    <source>
        <dbReference type="SAM" id="SignalP"/>
    </source>
</evidence>
<name>A0A1D3UTU9_TANFO</name>
<dbReference type="AlphaFoldDB" id="A0A1D3UTU9"/>
<dbReference type="OrthoDB" id="9773381at2"/>
<feature type="signal peptide" evidence="1">
    <location>
        <begin position="1"/>
        <end position="21"/>
    </location>
</feature>
<dbReference type="Pfam" id="PF16119">
    <property type="entry name" value="DUF4835"/>
    <property type="match status" value="1"/>
</dbReference>
<dbReference type="EMBL" id="FMMM01000070">
    <property type="protein sequence ID" value="SCQ23482.1"/>
    <property type="molecule type" value="Genomic_DNA"/>
</dbReference>
<evidence type="ECO:0008006" key="4">
    <source>
        <dbReference type="Google" id="ProtNLM"/>
    </source>
</evidence>
<proteinExistence type="predicted"/>
<reference evidence="2 3" key="1">
    <citation type="submission" date="2016-09" db="EMBL/GenBank/DDBJ databases">
        <authorList>
            <person name="Capua I."/>
            <person name="De Benedictis P."/>
            <person name="Joannis T."/>
            <person name="Lombin L.H."/>
            <person name="Cattoli G."/>
        </authorList>
    </citation>
    <scope>NUCLEOTIDE SEQUENCE [LARGE SCALE GENOMIC DNA]</scope>
    <source>
        <strain evidence="2 3">UB20</strain>
    </source>
</reference>